<dbReference type="EMBL" id="JAHRHJ020000009">
    <property type="protein sequence ID" value="KAH9302634.1"/>
    <property type="molecule type" value="Genomic_DNA"/>
</dbReference>
<comment type="caution">
    <text evidence="2">The sequence shown here is derived from an EMBL/GenBank/DDBJ whole genome shotgun (WGS) entry which is preliminary data.</text>
</comment>
<organism evidence="2 3">
    <name type="scientific">Taxus chinensis</name>
    <name type="common">Chinese yew</name>
    <name type="synonym">Taxus wallichiana var. chinensis</name>
    <dbReference type="NCBI Taxonomy" id="29808"/>
    <lineage>
        <taxon>Eukaryota</taxon>
        <taxon>Viridiplantae</taxon>
        <taxon>Streptophyta</taxon>
        <taxon>Embryophyta</taxon>
        <taxon>Tracheophyta</taxon>
        <taxon>Spermatophyta</taxon>
        <taxon>Pinopsida</taxon>
        <taxon>Pinidae</taxon>
        <taxon>Conifers II</taxon>
        <taxon>Cupressales</taxon>
        <taxon>Taxaceae</taxon>
        <taxon>Taxus</taxon>
    </lineage>
</organism>
<gene>
    <name evidence="2" type="ORF">KI387_014217</name>
</gene>
<feature type="region of interest" description="Disordered" evidence="1">
    <location>
        <begin position="66"/>
        <end position="104"/>
    </location>
</feature>
<evidence type="ECO:0000313" key="3">
    <source>
        <dbReference type="Proteomes" id="UP000824469"/>
    </source>
</evidence>
<protein>
    <submittedName>
        <fullName evidence="2">Uncharacterized protein</fullName>
    </submittedName>
</protein>
<reference evidence="2 3" key="1">
    <citation type="journal article" date="2021" name="Nat. Plants">
        <title>The Taxus genome provides insights into paclitaxel biosynthesis.</title>
        <authorList>
            <person name="Xiong X."/>
            <person name="Gou J."/>
            <person name="Liao Q."/>
            <person name="Li Y."/>
            <person name="Zhou Q."/>
            <person name="Bi G."/>
            <person name="Li C."/>
            <person name="Du R."/>
            <person name="Wang X."/>
            <person name="Sun T."/>
            <person name="Guo L."/>
            <person name="Liang H."/>
            <person name="Lu P."/>
            <person name="Wu Y."/>
            <person name="Zhang Z."/>
            <person name="Ro D.K."/>
            <person name="Shang Y."/>
            <person name="Huang S."/>
            <person name="Yan J."/>
        </authorList>
    </citation>
    <scope>NUCLEOTIDE SEQUENCE [LARGE SCALE GENOMIC DNA]</scope>
    <source>
        <strain evidence="2">Ta-2019</strain>
    </source>
</reference>
<dbReference type="AlphaFoldDB" id="A0AA38FDR7"/>
<evidence type="ECO:0000313" key="2">
    <source>
        <dbReference type="EMBL" id="KAH9302634.1"/>
    </source>
</evidence>
<feature type="non-terminal residue" evidence="2">
    <location>
        <position position="104"/>
    </location>
</feature>
<name>A0AA38FDR7_TAXCH</name>
<dbReference type="Proteomes" id="UP000824469">
    <property type="component" value="Unassembled WGS sequence"/>
</dbReference>
<keyword evidence="3" id="KW-1185">Reference proteome</keyword>
<feature type="region of interest" description="Disordered" evidence="1">
    <location>
        <begin position="1"/>
        <end position="21"/>
    </location>
</feature>
<proteinExistence type="predicted"/>
<sequence length="104" mass="11850">NNLETNEEDHVVGDNESLDEEDFVYPIGESNIGYLDYESDEGYYKSFEDGDGHLFTVFTRSQTYQNVEASSNGQRREREDPTLDTTILKRGSPLPSSLAPRDKH</sequence>
<evidence type="ECO:0000256" key="1">
    <source>
        <dbReference type="SAM" id="MobiDB-lite"/>
    </source>
</evidence>
<feature type="non-terminal residue" evidence="2">
    <location>
        <position position="1"/>
    </location>
</feature>
<accession>A0AA38FDR7</accession>